<feature type="transmembrane region" description="Helical" evidence="1">
    <location>
        <begin position="28"/>
        <end position="61"/>
    </location>
</feature>
<protein>
    <submittedName>
        <fullName evidence="2">Uncharacterized protein</fullName>
    </submittedName>
</protein>
<reference evidence="2 3" key="1">
    <citation type="submission" date="2017-11" db="EMBL/GenBank/DDBJ databases">
        <title>Complete genome of a free-living desiccation-tolerant cyanobacterium and its photosynthetic adaptation to extreme terrestrial habitat.</title>
        <authorList>
            <person name="Shang J."/>
        </authorList>
    </citation>
    <scope>NUCLEOTIDE SEQUENCE [LARGE SCALE GENOMIC DNA]</scope>
    <source>
        <strain evidence="2 3">CCNUN1</strain>
    </source>
</reference>
<keyword evidence="1" id="KW-0812">Transmembrane</keyword>
<keyword evidence="1" id="KW-1133">Transmembrane helix</keyword>
<proteinExistence type="predicted"/>
<dbReference type="AlphaFoldDB" id="A0A2K8SMJ0"/>
<dbReference type="RefSeq" id="WP_100898562.1">
    <property type="nucleotide sequence ID" value="NZ_CAWNNC010000001.1"/>
</dbReference>
<dbReference type="EMBL" id="CP024785">
    <property type="protein sequence ID" value="AUB36694.1"/>
    <property type="molecule type" value="Genomic_DNA"/>
</dbReference>
<organism evidence="2 3">
    <name type="scientific">Nostoc flagelliforme CCNUN1</name>
    <dbReference type="NCBI Taxonomy" id="2038116"/>
    <lineage>
        <taxon>Bacteria</taxon>
        <taxon>Bacillati</taxon>
        <taxon>Cyanobacteriota</taxon>
        <taxon>Cyanophyceae</taxon>
        <taxon>Nostocales</taxon>
        <taxon>Nostocaceae</taxon>
        <taxon>Nostoc</taxon>
    </lineage>
</organism>
<dbReference type="OrthoDB" id="583579at2"/>
<evidence type="ECO:0000313" key="2">
    <source>
        <dbReference type="EMBL" id="AUB36694.1"/>
    </source>
</evidence>
<gene>
    <name evidence="2" type="ORF">COO91_02615</name>
</gene>
<sequence>MALLFLIPLCTALATGYFFKKSSDELAYIAGVFAAISLIFSLVLAPWQIQFGLLIIVLIITNRLLQENESKQTPSKGEQFRETK</sequence>
<evidence type="ECO:0000256" key="1">
    <source>
        <dbReference type="SAM" id="Phobius"/>
    </source>
</evidence>
<dbReference type="KEGG" id="nfl:COO91_02615"/>
<accession>A0A2K8SMJ0</accession>
<evidence type="ECO:0000313" key="3">
    <source>
        <dbReference type="Proteomes" id="UP000232003"/>
    </source>
</evidence>
<dbReference type="Proteomes" id="UP000232003">
    <property type="component" value="Chromosome"/>
</dbReference>
<keyword evidence="3" id="KW-1185">Reference proteome</keyword>
<name>A0A2K8SMJ0_9NOSO</name>
<keyword evidence="1" id="KW-0472">Membrane</keyword>